<evidence type="ECO:0000256" key="8">
    <source>
        <dbReference type="ARBA" id="ARBA00023102"/>
    </source>
</evidence>
<comment type="caution">
    <text evidence="10">The sequence shown here is derived from an EMBL/GenBank/DDBJ whole genome shotgun (WGS) entry which is preliminary data.</text>
</comment>
<organism evidence="10 11">
    <name type="scientific">Galdieria yellowstonensis</name>
    <dbReference type="NCBI Taxonomy" id="3028027"/>
    <lineage>
        <taxon>Eukaryota</taxon>
        <taxon>Rhodophyta</taxon>
        <taxon>Bangiophyceae</taxon>
        <taxon>Galdieriales</taxon>
        <taxon>Galdieriaceae</taxon>
        <taxon>Galdieria</taxon>
    </lineage>
</organism>
<dbReference type="InterPro" id="IPR026660">
    <property type="entry name" value="PRA-CH"/>
</dbReference>
<comment type="catalytic activity">
    <reaction evidence="1">
        <text>1-(5-phospho-beta-D-ribosyl)-5'-AMP + H2O = 1-(5-phospho-beta-D-ribosyl)-5-[(5-phospho-beta-D-ribosylamino)methylideneamino]imidazole-4-carboxamide</text>
        <dbReference type="Rhea" id="RHEA:20049"/>
        <dbReference type="ChEBI" id="CHEBI:15377"/>
        <dbReference type="ChEBI" id="CHEBI:58435"/>
        <dbReference type="ChEBI" id="CHEBI:59457"/>
        <dbReference type="EC" id="3.5.4.19"/>
    </reaction>
</comment>
<name>A0AAV9I8T5_9RHOD</name>
<proteinExistence type="inferred from homology"/>
<gene>
    <name evidence="10" type="ORF">GAYE_SCF00G1673</name>
</gene>
<evidence type="ECO:0000259" key="9">
    <source>
        <dbReference type="Pfam" id="PF01502"/>
    </source>
</evidence>
<evidence type="ECO:0000313" key="11">
    <source>
        <dbReference type="Proteomes" id="UP001300502"/>
    </source>
</evidence>
<dbReference type="InterPro" id="IPR038019">
    <property type="entry name" value="PRib_AMP_CycHydrolase_sf"/>
</dbReference>
<dbReference type="GO" id="GO:0004635">
    <property type="term" value="F:phosphoribosyl-AMP cyclohydrolase activity"/>
    <property type="evidence" value="ECO:0007669"/>
    <property type="project" value="UniProtKB-EC"/>
</dbReference>
<evidence type="ECO:0000313" key="10">
    <source>
        <dbReference type="EMBL" id="KAK4523777.1"/>
    </source>
</evidence>
<dbReference type="Proteomes" id="UP001300502">
    <property type="component" value="Unassembled WGS sequence"/>
</dbReference>
<evidence type="ECO:0000256" key="5">
    <source>
        <dbReference type="ARBA" id="ARBA00022490"/>
    </source>
</evidence>
<dbReference type="NCBIfam" id="NF000768">
    <property type="entry name" value="PRK00051.1"/>
    <property type="match status" value="1"/>
</dbReference>
<dbReference type="Gene3D" id="4.10.80.70">
    <property type="match status" value="1"/>
</dbReference>
<dbReference type="Pfam" id="PF01502">
    <property type="entry name" value="PRA-CH"/>
    <property type="match status" value="1"/>
</dbReference>
<keyword evidence="6" id="KW-0028">Amino-acid biosynthesis</keyword>
<dbReference type="PANTHER" id="PTHR42945:SF1">
    <property type="entry name" value="HISTIDINE BIOSYNTHESIS BIFUNCTIONAL PROTEIN HIS7"/>
    <property type="match status" value="1"/>
</dbReference>
<evidence type="ECO:0000256" key="2">
    <source>
        <dbReference type="ARBA" id="ARBA00005169"/>
    </source>
</evidence>
<evidence type="ECO:0000256" key="7">
    <source>
        <dbReference type="ARBA" id="ARBA00022801"/>
    </source>
</evidence>
<evidence type="ECO:0000256" key="3">
    <source>
        <dbReference type="ARBA" id="ARBA00012721"/>
    </source>
</evidence>
<dbReference type="Gene3D" id="3.10.20.810">
    <property type="entry name" value="Phosphoribosyl-AMP cyclohydrolase"/>
    <property type="match status" value="1"/>
</dbReference>
<dbReference type="SUPFAM" id="SSF141734">
    <property type="entry name" value="HisI-like"/>
    <property type="match status" value="1"/>
</dbReference>
<evidence type="ECO:0000256" key="4">
    <source>
        <dbReference type="ARBA" id="ARBA00017720"/>
    </source>
</evidence>
<evidence type="ECO:0000256" key="6">
    <source>
        <dbReference type="ARBA" id="ARBA00022605"/>
    </source>
</evidence>
<keyword evidence="5" id="KW-0963">Cytoplasm</keyword>
<dbReference type="EMBL" id="JANCYU010000020">
    <property type="protein sequence ID" value="KAK4523777.1"/>
    <property type="molecule type" value="Genomic_DNA"/>
</dbReference>
<protein>
    <recommendedName>
        <fullName evidence="4">Histidine biosynthesis bifunctional protein HisIE</fullName>
        <ecNumber evidence="3">3.5.4.19</ecNumber>
    </recommendedName>
</protein>
<dbReference type="GO" id="GO:0004636">
    <property type="term" value="F:phosphoribosyl-ATP diphosphatase activity"/>
    <property type="evidence" value="ECO:0007669"/>
    <property type="project" value="UniProtKB-ARBA"/>
</dbReference>
<keyword evidence="11" id="KW-1185">Reference proteome</keyword>
<feature type="domain" description="Phosphoribosyl-AMP cyclohydrolase" evidence="9">
    <location>
        <begin position="80"/>
        <end position="153"/>
    </location>
</feature>
<dbReference type="FunFam" id="3.10.20.810:FF:000001">
    <property type="entry name" value="Histidine biosynthesis bifunctional protein HisIE"/>
    <property type="match status" value="1"/>
</dbReference>
<dbReference type="InterPro" id="IPR002496">
    <property type="entry name" value="PRib_AMP_CycHydrolase_dom"/>
</dbReference>
<dbReference type="EC" id="3.5.4.19" evidence="3"/>
<sequence length="181" mass="20813">MSGFVSFPSWGTKQLGRFYCSSYDKTRLRKHKCKLRKIQAPLQLYATEPNATLLERIRFDSGSGLVPVIAQQYNTGEVLMLAWMNREAFLVTLKERRVCYYSRSRNSLWRKGETSGQVQWLKDIFIDCDGDTVLVKVDQTGVACHTGRRSCFFNKLNGEEWEVALPVEKSPQALYSSQPKE</sequence>
<dbReference type="GO" id="GO:0000105">
    <property type="term" value="P:L-histidine biosynthetic process"/>
    <property type="evidence" value="ECO:0007669"/>
    <property type="project" value="UniProtKB-KW"/>
</dbReference>
<keyword evidence="7" id="KW-0378">Hydrolase</keyword>
<accession>A0AAV9I8T5</accession>
<evidence type="ECO:0000256" key="1">
    <source>
        <dbReference type="ARBA" id="ARBA00000024"/>
    </source>
</evidence>
<dbReference type="HAMAP" id="MF_01021">
    <property type="entry name" value="HisI"/>
    <property type="match status" value="1"/>
</dbReference>
<dbReference type="PANTHER" id="PTHR42945">
    <property type="entry name" value="HISTIDINE BIOSYNTHESIS BIFUNCTIONAL PROTEIN"/>
    <property type="match status" value="1"/>
</dbReference>
<keyword evidence="8" id="KW-0368">Histidine biosynthesis</keyword>
<dbReference type="AlphaFoldDB" id="A0AAV9I8T5"/>
<reference evidence="10 11" key="1">
    <citation type="submission" date="2022-07" db="EMBL/GenBank/DDBJ databases">
        <title>Genome-wide signatures of adaptation to extreme environments.</title>
        <authorList>
            <person name="Cho C.H."/>
            <person name="Yoon H.S."/>
        </authorList>
    </citation>
    <scope>NUCLEOTIDE SEQUENCE [LARGE SCALE GENOMIC DNA]</scope>
    <source>
        <strain evidence="10 11">108.79 E11</strain>
    </source>
</reference>
<comment type="pathway">
    <text evidence="2">Amino-acid biosynthesis; L-histidine biosynthesis; L-histidine from 5-phospho-alpha-D-ribose 1-diphosphate: step 3/9.</text>
</comment>